<evidence type="ECO:0000256" key="1">
    <source>
        <dbReference type="ARBA" id="ARBA00009199"/>
    </source>
</evidence>
<accession>A0A1D8JGY9</accession>
<dbReference type="PANTHER" id="PTHR11895:SF7">
    <property type="entry name" value="GLUTAMYL-TRNA(GLN) AMIDOTRANSFERASE SUBUNIT A, MITOCHONDRIAL"/>
    <property type="match status" value="1"/>
</dbReference>
<dbReference type="Pfam" id="PF01425">
    <property type="entry name" value="Amidase"/>
    <property type="match status" value="1"/>
</dbReference>
<dbReference type="InterPro" id="IPR020556">
    <property type="entry name" value="Amidase_CS"/>
</dbReference>
<dbReference type="InterPro" id="IPR023631">
    <property type="entry name" value="Amidase_dom"/>
</dbReference>
<dbReference type="InterPro" id="IPR036928">
    <property type="entry name" value="AS_sf"/>
</dbReference>
<reference evidence="3 4" key="1">
    <citation type="submission" date="2016-09" db="EMBL/GenBank/DDBJ databases">
        <title>Complete genome sequence of the Lysinibacillus sphaericus LMG 22257, a specie of Bacillus with ureolytic activity that can effectively biodeposit calcium carbonate.</title>
        <authorList>
            <person name="Yan W."/>
        </authorList>
    </citation>
    <scope>NUCLEOTIDE SEQUENCE [LARGE SCALE GENOMIC DNA]</scope>
    <source>
        <strain evidence="3 4">LMG 22257</strain>
    </source>
</reference>
<dbReference type="PROSITE" id="PS00571">
    <property type="entry name" value="AMIDASES"/>
    <property type="match status" value="1"/>
</dbReference>
<evidence type="ECO:0000313" key="4">
    <source>
        <dbReference type="Proteomes" id="UP000185746"/>
    </source>
</evidence>
<dbReference type="SUPFAM" id="SSF75304">
    <property type="entry name" value="Amidase signature (AS) enzymes"/>
    <property type="match status" value="1"/>
</dbReference>
<dbReference type="Gene3D" id="3.90.1300.10">
    <property type="entry name" value="Amidase signature (AS) domain"/>
    <property type="match status" value="1"/>
</dbReference>
<comment type="similarity">
    <text evidence="1">Belongs to the amidase family.</text>
</comment>
<dbReference type="KEGG" id="surl:BI350_10695"/>
<sequence length="462" mass="50844">MKIKSIEQLKQGFIKKEFSPVEITKVFLERIEATKELNAFITVTAEQALKQARIAEQKYLAGEAFGVLEGIPITYKDNIYTKNIRTTSGSKVEEAFIPTENAPIVTRLQKEGAINLGKVNLHEYAFGITSENPFYGTVRNPWNQEYTAGGSSGGSAAAVAASLCMASIGTDTAGSIRIPAASTGTVGLKPTFGLLDNHHVRQISWTLDHIGPITNHMTDLGTMLDAMSGKQYSDAFSEDIRGVRIGVPKNYFNEQIADHMTKSYTEALHRLEKLGAVLIEIDVPFSESDLSCSMRIGITESSLVHEKTIKESLHLLGPDVKMSLENSHQLLAIDYIKALKRKEELALKFEKLFKDIDIIATPTIPDTAQKIGVRKFEINGVMDSTFHAMVRLPAVFNFTGQPALSIPCGIAPNGLPLGLQFAAAAYNERVLLKTGYAYEQAYLSSFYDERERTLASLQTVNQ</sequence>
<evidence type="ECO:0000259" key="2">
    <source>
        <dbReference type="Pfam" id="PF01425"/>
    </source>
</evidence>
<dbReference type="InterPro" id="IPR000120">
    <property type="entry name" value="Amidase"/>
</dbReference>
<dbReference type="RefSeq" id="WP_075528106.1">
    <property type="nucleotide sequence ID" value="NZ_CP017560.1"/>
</dbReference>
<name>A0A1D8JGY9_9BACL</name>
<proteinExistence type="inferred from homology"/>
<dbReference type="AlphaFoldDB" id="A0A1D8JGY9"/>
<dbReference type="Proteomes" id="UP000185746">
    <property type="component" value="Chromosome"/>
</dbReference>
<feature type="domain" description="Amidase" evidence="2">
    <location>
        <begin position="22"/>
        <end position="432"/>
    </location>
</feature>
<evidence type="ECO:0000313" key="3">
    <source>
        <dbReference type="EMBL" id="AOV07958.1"/>
    </source>
</evidence>
<dbReference type="GO" id="GO:0003824">
    <property type="term" value="F:catalytic activity"/>
    <property type="evidence" value="ECO:0007669"/>
    <property type="project" value="InterPro"/>
</dbReference>
<keyword evidence="4" id="KW-1185">Reference proteome</keyword>
<dbReference type="EMBL" id="CP017560">
    <property type="protein sequence ID" value="AOV07958.1"/>
    <property type="molecule type" value="Genomic_DNA"/>
</dbReference>
<protein>
    <recommendedName>
        <fullName evidence="2">Amidase domain-containing protein</fullName>
    </recommendedName>
</protein>
<dbReference type="PANTHER" id="PTHR11895">
    <property type="entry name" value="TRANSAMIDASE"/>
    <property type="match status" value="1"/>
</dbReference>
<organism evidence="3 4">
    <name type="scientific">Sporosarcina ureilytica</name>
    <dbReference type="NCBI Taxonomy" id="298596"/>
    <lineage>
        <taxon>Bacteria</taxon>
        <taxon>Bacillati</taxon>
        <taxon>Bacillota</taxon>
        <taxon>Bacilli</taxon>
        <taxon>Bacillales</taxon>
        <taxon>Caryophanaceae</taxon>
        <taxon>Sporosarcina</taxon>
    </lineage>
</organism>
<gene>
    <name evidence="3" type="ORF">BI350_10695</name>
</gene>